<dbReference type="AlphaFoldDB" id="A0A1G8RIF9"/>
<feature type="transmembrane region" description="Helical" evidence="1">
    <location>
        <begin position="106"/>
        <end position="128"/>
    </location>
</feature>
<dbReference type="EMBL" id="FNEN01000018">
    <property type="protein sequence ID" value="SDJ16854.1"/>
    <property type="molecule type" value="Genomic_DNA"/>
</dbReference>
<reference evidence="2 3" key="1">
    <citation type="submission" date="2016-10" db="EMBL/GenBank/DDBJ databases">
        <authorList>
            <person name="de Groot N.N."/>
        </authorList>
    </citation>
    <scope>NUCLEOTIDE SEQUENCE [LARGE SCALE GENOMIC DNA]</scope>
    <source>
        <strain evidence="2 3">DSM 21771</strain>
    </source>
</reference>
<dbReference type="OrthoDB" id="7995400at2"/>
<feature type="transmembrane region" description="Helical" evidence="1">
    <location>
        <begin position="174"/>
        <end position="192"/>
    </location>
</feature>
<evidence type="ECO:0000313" key="2">
    <source>
        <dbReference type="EMBL" id="SDJ16854.1"/>
    </source>
</evidence>
<keyword evidence="1" id="KW-0812">Transmembrane</keyword>
<feature type="transmembrane region" description="Helical" evidence="1">
    <location>
        <begin position="68"/>
        <end position="86"/>
    </location>
</feature>
<protein>
    <submittedName>
        <fullName evidence="2">Cadmium resistance transporter (Or sequestration) family protein</fullName>
    </submittedName>
</protein>
<keyword evidence="3" id="KW-1185">Reference proteome</keyword>
<feature type="transmembrane region" description="Helical" evidence="1">
    <location>
        <begin position="6"/>
        <end position="27"/>
    </location>
</feature>
<name>A0A1G8RIF9_9BACI</name>
<evidence type="ECO:0000256" key="1">
    <source>
        <dbReference type="SAM" id="Phobius"/>
    </source>
</evidence>
<dbReference type="RefSeq" id="WP_090399524.1">
    <property type="nucleotide sequence ID" value="NZ_FNEN01000018.1"/>
</dbReference>
<keyword evidence="1" id="KW-0472">Membrane</keyword>
<organism evidence="2 3">
    <name type="scientific">Natribacillus halophilus</name>
    <dbReference type="NCBI Taxonomy" id="549003"/>
    <lineage>
        <taxon>Bacteria</taxon>
        <taxon>Bacillati</taxon>
        <taxon>Bacillota</taxon>
        <taxon>Bacilli</taxon>
        <taxon>Bacillales</taxon>
        <taxon>Bacillaceae</taxon>
        <taxon>Natribacillus</taxon>
    </lineage>
</organism>
<dbReference type="Pfam" id="PF03596">
    <property type="entry name" value="Cad"/>
    <property type="match status" value="1"/>
</dbReference>
<feature type="transmembrane region" description="Helical" evidence="1">
    <location>
        <begin position="39"/>
        <end position="62"/>
    </location>
</feature>
<feature type="transmembrane region" description="Helical" evidence="1">
    <location>
        <begin position="140"/>
        <end position="162"/>
    </location>
</feature>
<evidence type="ECO:0000313" key="3">
    <source>
        <dbReference type="Proteomes" id="UP000198853"/>
    </source>
</evidence>
<dbReference type="Proteomes" id="UP000198853">
    <property type="component" value="Unassembled WGS sequence"/>
</dbReference>
<proteinExistence type="predicted"/>
<keyword evidence="1" id="KW-1133">Transmembrane helix</keyword>
<dbReference type="InterPro" id="IPR004676">
    <property type="entry name" value="Cd-R_transporter"/>
</dbReference>
<gene>
    <name evidence="2" type="ORF">SAMN04488123_11828</name>
</gene>
<dbReference type="NCBIfam" id="TIGR00779">
    <property type="entry name" value="cad"/>
    <property type="match status" value="1"/>
</dbReference>
<sequence>MAITILTAIIAYVATAIDYLVILIILFSQTSKKGQLKYIVIGQYLGTAIIFVVSLLAALGTIFIPQQWVVGLLGLLPIYLGIRVWLKGGEETEESDILSLLSSGRFNHLFLTITFIVLASSADDFAIYVPYFTTLNVNEIPVVIIVFLIMVGVLCYISYQLASIKYIAEKVEKYEQGLVPIVFIGLGIYIMLENGVFEVLF</sequence>
<accession>A0A1G8RIF9</accession>